<comment type="caution">
    <text evidence="2">The sequence shown here is derived from an EMBL/GenBank/DDBJ whole genome shotgun (WGS) entry which is preliminary data.</text>
</comment>
<accession>A0A0L0ENG9</accession>
<feature type="chain" id="PRO_5005538024" evidence="1">
    <location>
        <begin position="22"/>
        <end position="167"/>
    </location>
</feature>
<dbReference type="AlphaFoldDB" id="A0A0L0ENG9"/>
<evidence type="ECO:0000313" key="2">
    <source>
        <dbReference type="EMBL" id="KNC65954.1"/>
    </source>
</evidence>
<gene>
    <name evidence="2" type="ORF">AC626_19970</name>
</gene>
<feature type="signal peptide" evidence="1">
    <location>
        <begin position="1"/>
        <end position="21"/>
    </location>
</feature>
<dbReference type="PATRIC" id="fig|43658.6.peg.1129"/>
<proteinExistence type="predicted"/>
<dbReference type="Proteomes" id="UP000036850">
    <property type="component" value="Unassembled WGS sequence"/>
</dbReference>
<evidence type="ECO:0000313" key="3">
    <source>
        <dbReference type="Proteomes" id="UP000036850"/>
    </source>
</evidence>
<evidence type="ECO:0000256" key="1">
    <source>
        <dbReference type="SAM" id="SignalP"/>
    </source>
</evidence>
<sequence length="167" mass="18486">MKYLLCLIMMSVLSQANIAMAHSIDSNKARLTLRDGQAELRLHIDMQHWFQALQDPAAWILGDTNTVMAPNLTATQQQAFIKDLLESNTVLHLNKAVVALQLKSLHTLTHPTGQAELVLEGLHHNKGLEIEQVSLTLPPSLGAIHLNVVRPQYRMLAAGKTALITFN</sequence>
<reference evidence="3" key="1">
    <citation type="submission" date="2015-07" db="EMBL/GenBank/DDBJ databases">
        <title>Draft genome sequence of a Pseudoalteromonas rubra strain, OCN096, isolated from Kaneohe Bay, Oahu, Hawaii.</title>
        <authorList>
            <person name="Beurmann S."/>
            <person name="Ushijima B."/>
            <person name="Belcaid M."/>
            <person name="Callahan S.M."/>
            <person name="Aeby G.S."/>
        </authorList>
    </citation>
    <scope>NUCLEOTIDE SEQUENCE [LARGE SCALE GENOMIC DNA]</scope>
    <source>
        <strain evidence="3">OCN096</strain>
    </source>
</reference>
<protein>
    <submittedName>
        <fullName evidence="2">Uncharacterized protein</fullName>
    </submittedName>
</protein>
<organism evidence="2 3">
    <name type="scientific">Pseudoalteromonas rubra</name>
    <dbReference type="NCBI Taxonomy" id="43658"/>
    <lineage>
        <taxon>Bacteria</taxon>
        <taxon>Pseudomonadati</taxon>
        <taxon>Pseudomonadota</taxon>
        <taxon>Gammaproteobacteria</taxon>
        <taxon>Alteromonadales</taxon>
        <taxon>Pseudoalteromonadaceae</taxon>
        <taxon>Pseudoalteromonas</taxon>
    </lineage>
</organism>
<name>A0A0L0ENG9_9GAMM</name>
<keyword evidence="1" id="KW-0732">Signal</keyword>
<dbReference type="OrthoDB" id="6291525at2"/>
<dbReference type="EMBL" id="LFZX01000205">
    <property type="protein sequence ID" value="KNC65954.1"/>
    <property type="molecule type" value="Genomic_DNA"/>
</dbReference>